<name>A0AAD8IQT2_9APIA</name>
<dbReference type="PANTHER" id="PTHR31672:SF2">
    <property type="entry name" value="F-BOX DOMAIN-CONTAINING PROTEIN"/>
    <property type="match status" value="1"/>
</dbReference>
<dbReference type="Pfam" id="PF00646">
    <property type="entry name" value="F-box"/>
    <property type="match status" value="1"/>
</dbReference>
<feature type="domain" description="F-box" evidence="1">
    <location>
        <begin position="66"/>
        <end position="116"/>
    </location>
</feature>
<sequence>MCEHVQLAGRVDSPEGRTYKFGKLTSETWNSQENIGLNDLAVWYSYMDTSTDRKKNSEPGEDHAQRKGIESLPIEISYKLLAGLPVSSLVQCRYVSRTLRQLSHEASLLNIHLTRIGKKNPNLLFHCLDSAVNQLHFVELSDPLCDNETMCEINIPFCALMPDKIHIVDSCNGLLCISDEFCCDPYYIYNPFTKKYKELSKSEQFHNQKVEVGFGLDPVGNEYKLIKIVYYDDPYTGPLPQKVYTCGFPSYPHSEVQICDIVSNTWRSIGSMPWHCKRHTRGHFESPQDIFCLNGRLYWLMGSEAQHGFIDVNCIPRIISFNLLNEQFDEVLKPACGSLNKHNYLLLVLGGCLSAAVYSNDGKVEVWIMKEYNVKESWIKEFVIEAHPRNIDAGLLRSPNFKVFYVHGIWASRVLHGYSVRVLCYLKNGDILLEYKDRKLASYDPKNGEITYLQIQGLPTKFNTVVHVGGLNWINQQQNTSGLVL</sequence>
<dbReference type="InterPro" id="IPR006527">
    <property type="entry name" value="F-box-assoc_dom_typ1"/>
</dbReference>
<dbReference type="NCBIfam" id="TIGR01640">
    <property type="entry name" value="F_box_assoc_1"/>
    <property type="match status" value="1"/>
</dbReference>
<dbReference type="AlphaFoldDB" id="A0AAD8IQT2"/>
<dbReference type="PROSITE" id="PS50181">
    <property type="entry name" value="FBOX"/>
    <property type="match status" value="1"/>
</dbReference>
<proteinExistence type="predicted"/>
<dbReference type="InterPro" id="IPR011043">
    <property type="entry name" value="Gal_Oxase/kelch_b-propeller"/>
</dbReference>
<organism evidence="2 3">
    <name type="scientific">Heracleum sosnowskyi</name>
    <dbReference type="NCBI Taxonomy" id="360622"/>
    <lineage>
        <taxon>Eukaryota</taxon>
        <taxon>Viridiplantae</taxon>
        <taxon>Streptophyta</taxon>
        <taxon>Embryophyta</taxon>
        <taxon>Tracheophyta</taxon>
        <taxon>Spermatophyta</taxon>
        <taxon>Magnoliopsida</taxon>
        <taxon>eudicotyledons</taxon>
        <taxon>Gunneridae</taxon>
        <taxon>Pentapetalae</taxon>
        <taxon>asterids</taxon>
        <taxon>campanulids</taxon>
        <taxon>Apiales</taxon>
        <taxon>Apiaceae</taxon>
        <taxon>Apioideae</taxon>
        <taxon>apioid superclade</taxon>
        <taxon>Tordylieae</taxon>
        <taxon>Tordyliinae</taxon>
        <taxon>Heracleum</taxon>
    </lineage>
</organism>
<dbReference type="InterPro" id="IPR001810">
    <property type="entry name" value="F-box_dom"/>
</dbReference>
<gene>
    <name evidence="2" type="ORF">POM88_018139</name>
</gene>
<comment type="caution">
    <text evidence="2">The sequence shown here is derived from an EMBL/GenBank/DDBJ whole genome shotgun (WGS) entry which is preliminary data.</text>
</comment>
<dbReference type="SUPFAM" id="SSF50965">
    <property type="entry name" value="Galactose oxidase, central domain"/>
    <property type="match status" value="1"/>
</dbReference>
<dbReference type="Pfam" id="PF07734">
    <property type="entry name" value="FBA_1"/>
    <property type="match status" value="1"/>
</dbReference>
<dbReference type="PANTHER" id="PTHR31672">
    <property type="entry name" value="BNACNNG10540D PROTEIN"/>
    <property type="match status" value="1"/>
</dbReference>
<reference evidence="2" key="2">
    <citation type="submission" date="2023-05" db="EMBL/GenBank/DDBJ databases">
        <authorList>
            <person name="Schelkunov M.I."/>
        </authorList>
    </citation>
    <scope>NUCLEOTIDE SEQUENCE</scope>
    <source>
        <strain evidence="2">Hsosn_3</strain>
        <tissue evidence="2">Leaf</tissue>
    </source>
</reference>
<dbReference type="EMBL" id="JAUIZM010000004">
    <property type="protein sequence ID" value="KAK1389961.1"/>
    <property type="molecule type" value="Genomic_DNA"/>
</dbReference>
<dbReference type="Gene3D" id="1.20.1280.50">
    <property type="match status" value="1"/>
</dbReference>
<dbReference type="InterPro" id="IPR017451">
    <property type="entry name" value="F-box-assoc_interact_dom"/>
</dbReference>
<protein>
    <submittedName>
        <fullName evidence="2">F-box domain-containing protein</fullName>
    </submittedName>
</protein>
<evidence type="ECO:0000313" key="2">
    <source>
        <dbReference type="EMBL" id="KAK1389961.1"/>
    </source>
</evidence>
<accession>A0AAD8IQT2</accession>
<dbReference type="Proteomes" id="UP001237642">
    <property type="component" value="Unassembled WGS sequence"/>
</dbReference>
<evidence type="ECO:0000313" key="3">
    <source>
        <dbReference type="Proteomes" id="UP001237642"/>
    </source>
</evidence>
<dbReference type="InterPro" id="IPR036047">
    <property type="entry name" value="F-box-like_dom_sf"/>
</dbReference>
<keyword evidence="3" id="KW-1185">Reference proteome</keyword>
<evidence type="ECO:0000259" key="1">
    <source>
        <dbReference type="PROSITE" id="PS50181"/>
    </source>
</evidence>
<dbReference type="SUPFAM" id="SSF81383">
    <property type="entry name" value="F-box domain"/>
    <property type="match status" value="1"/>
</dbReference>
<reference evidence="2" key="1">
    <citation type="submission" date="2023-02" db="EMBL/GenBank/DDBJ databases">
        <title>Genome of toxic invasive species Heracleum sosnowskyi carries increased number of genes despite the absence of recent whole-genome duplications.</title>
        <authorList>
            <person name="Schelkunov M."/>
            <person name="Shtratnikova V."/>
            <person name="Makarenko M."/>
            <person name="Klepikova A."/>
            <person name="Omelchenko D."/>
            <person name="Novikova G."/>
            <person name="Obukhova E."/>
            <person name="Bogdanov V."/>
            <person name="Penin A."/>
            <person name="Logacheva M."/>
        </authorList>
    </citation>
    <scope>NUCLEOTIDE SEQUENCE</scope>
    <source>
        <strain evidence="2">Hsosn_3</strain>
        <tissue evidence="2">Leaf</tissue>
    </source>
</reference>
<dbReference type="InterPro" id="IPR050796">
    <property type="entry name" value="SCF_F-box_component"/>
</dbReference>
<dbReference type="CDD" id="cd09917">
    <property type="entry name" value="F-box_SF"/>
    <property type="match status" value="1"/>
</dbReference>